<evidence type="ECO:0000256" key="1">
    <source>
        <dbReference type="SAM" id="MobiDB-lite"/>
    </source>
</evidence>
<feature type="compositionally biased region" description="Low complexity" evidence="1">
    <location>
        <begin position="21"/>
        <end position="36"/>
    </location>
</feature>
<comment type="caution">
    <text evidence="2">The sequence shown here is derived from an EMBL/GenBank/DDBJ whole genome shotgun (WGS) entry which is preliminary data.</text>
</comment>
<protein>
    <recommendedName>
        <fullName evidence="4">RRM domain-containing protein</fullName>
    </recommendedName>
</protein>
<feature type="compositionally biased region" description="Gly residues" evidence="1">
    <location>
        <begin position="9"/>
        <end position="20"/>
    </location>
</feature>
<evidence type="ECO:0008006" key="4">
    <source>
        <dbReference type="Google" id="ProtNLM"/>
    </source>
</evidence>
<feature type="region of interest" description="Disordered" evidence="1">
    <location>
        <begin position="1"/>
        <end position="142"/>
    </location>
</feature>
<evidence type="ECO:0000313" key="3">
    <source>
        <dbReference type="Proteomes" id="UP001521222"/>
    </source>
</evidence>
<organism evidence="2 3">
    <name type="scientific">Nothophoma quercina</name>
    <dbReference type="NCBI Taxonomy" id="749835"/>
    <lineage>
        <taxon>Eukaryota</taxon>
        <taxon>Fungi</taxon>
        <taxon>Dikarya</taxon>
        <taxon>Ascomycota</taxon>
        <taxon>Pezizomycotina</taxon>
        <taxon>Dothideomycetes</taxon>
        <taxon>Pleosporomycetidae</taxon>
        <taxon>Pleosporales</taxon>
        <taxon>Pleosporineae</taxon>
        <taxon>Didymellaceae</taxon>
        <taxon>Nothophoma</taxon>
    </lineage>
</organism>
<name>A0ABR3S4D8_9PLEO</name>
<gene>
    <name evidence="2" type="ORF">SLS59_000258</name>
</gene>
<dbReference type="EMBL" id="JAKIXB020000001">
    <property type="protein sequence ID" value="KAL1611539.1"/>
    <property type="molecule type" value="Genomic_DNA"/>
</dbReference>
<evidence type="ECO:0000313" key="2">
    <source>
        <dbReference type="EMBL" id="KAL1611539.1"/>
    </source>
</evidence>
<feature type="compositionally biased region" description="Polar residues" evidence="1">
    <location>
        <begin position="50"/>
        <end position="68"/>
    </location>
</feature>
<dbReference type="Proteomes" id="UP001521222">
    <property type="component" value="Unassembled WGS sequence"/>
</dbReference>
<proteinExistence type="predicted"/>
<sequence>MRHQSNGRPYGGYRGYGSHGDSGSSDGLAYSSSSGGTNRQGGPTRPIIKPSSNPVSRVRTPEQTNADSQRVDSPMAMETPGSERSSFNLNGHHISETYKPRTSITTSRRKSLTSTPPPTSSAIESNSPRQRPDNRYAANRPVTRNTRGNWALEQESKVRIFGIPKNYWTKDVYFAMSGFGTVTRIEMETTGRDYNAWVMFQ</sequence>
<reference evidence="2 3" key="1">
    <citation type="submission" date="2024-02" db="EMBL/GenBank/DDBJ databases">
        <title>De novo assembly and annotation of 12 fungi associated with fruit tree decline syndrome in Ontario, Canada.</title>
        <authorList>
            <person name="Sulman M."/>
            <person name="Ellouze W."/>
            <person name="Ilyukhin E."/>
        </authorList>
    </citation>
    <scope>NUCLEOTIDE SEQUENCE [LARGE SCALE GENOMIC DNA]</scope>
    <source>
        <strain evidence="2 3">M97-236</strain>
    </source>
</reference>
<keyword evidence="3" id="KW-1185">Reference proteome</keyword>
<accession>A0ABR3S4D8</accession>